<dbReference type="InterPro" id="IPR004151">
    <property type="entry name" value="7TM_GPCR_serpentine_rcpt_Sre"/>
</dbReference>
<organism evidence="3 4">
    <name type="scientific">Ditylenchus dipsaci</name>
    <dbReference type="NCBI Taxonomy" id="166011"/>
    <lineage>
        <taxon>Eukaryota</taxon>
        <taxon>Metazoa</taxon>
        <taxon>Ecdysozoa</taxon>
        <taxon>Nematoda</taxon>
        <taxon>Chromadorea</taxon>
        <taxon>Rhabditida</taxon>
        <taxon>Tylenchina</taxon>
        <taxon>Tylenchomorpha</taxon>
        <taxon>Sphaerularioidea</taxon>
        <taxon>Anguinidae</taxon>
        <taxon>Anguininae</taxon>
        <taxon>Ditylenchus</taxon>
    </lineage>
</organism>
<reference evidence="4" key="1">
    <citation type="submission" date="2022-11" db="UniProtKB">
        <authorList>
            <consortium name="WormBaseParasite"/>
        </authorList>
    </citation>
    <scope>IDENTIFICATION</scope>
</reference>
<accession>A0A915DQ00</accession>
<evidence type="ECO:0000256" key="2">
    <source>
        <dbReference type="SAM" id="Phobius"/>
    </source>
</evidence>
<evidence type="ECO:0000313" key="3">
    <source>
        <dbReference type="Proteomes" id="UP000887574"/>
    </source>
</evidence>
<protein>
    <submittedName>
        <fullName evidence="4">Uncharacterized protein</fullName>
    </submittedName>
</protein>
<feature type="transmembrane region" description="Helical" evidence="2">
    <location>
        <begin position="33"/>
        <end position="52"/>
    </location>
</feature>
<evidence type="ECO:0000256" key="1">
    <source>
        <dbReference type="ARBA" id="ARBA00006803"/>
    </source>
</evidence>
<comment type="similarity">
    <text evidence="1">Belongs to the nematode receptor-like protein sre family.</text>
</comment>
<dbReference type="AlphaFoldDB" id="A0A915DQ00"/>
<proteinExistence type="inferred from homology"/>
<dbReference type="WBParaSite" id="jg22304">
    <property type="protein sequence ID" value="jg22304"/>
    <property type="gene ID" value="jg22304"/>
</dbReference>
<dbReference type="Proteomes" id="UP000887574">
    <property type="component" value="Unplaced"/>
</dbReference>
<keyword evidence="2" id="KW-0472">Membrane</keyword>
<dbReference type="GO" id="GO:0016020">
    <property type="term" value="C:membrane"/>
    <property type="evidence" value="ECO:0007669"/>
    <property type="project" value="InterPro"/>
</dbReference>
<sequence length="66" mass="7377">MVGAFSLPVLAIERVCAAILVSDYEKMTRSYISIILIILLLTRAANPIYLVLHRASRSLRPYLCAL</sequence>
<keyword evidence="3" id="KW-1185">Reference proteome</keyword>
<name>A0A915DQ00_9BILA</name>
<dbReference type="Pfam" id="PF03125">
    <property type="entry name" value="Sre"/>
    <property type="match status" value="1"/>
</dbReference>
<dbReference type="GO" id="GO:0007606">
    <property type="term" value="P:sensory perception of chemical stimulus"/>
    <property type="evidence" value="ECO:0007669"/>
    <property type="project" value="InterPro"/>
</dbReference>
<keyword evidence="2" id="KW-0812">Transmembrane</keyword>
<keyword evidence="2" id="KW-1133">Transmembrane helix</keyword>
<evidence type="ECO:0000313" key="4">
    <source>
        <dbReference type="WBParaSite" id="jg22304"/>
    </source>
</evidence>